<comment type="caution">
    <text evidence="2">The sequence shown here is derived from an EMBL/GenBank/DDBJ whole genome shotgun (WGS) entry which is preliminary data.</text>
</comment>
<dbReference type="InterPro" id="IPR056135">
    <property type="entry name" value="DUF7718"/>
</dbReference>
<accession>A0A1V6M1G8</accession>
<gene>
    <name evidence="2" type="ORF">BIY37_04450</name>
</gene>
<proteinExistence type="predicted"/>
<reference evidence="2 3" key="1">
    <citation type="journal article" date="2016" name="Genome Announc.">
        <title>Draft Genome Sequence of the Anaerobic Ammonium-Oxidizing Bacterium 'Candidatus Brocadia sp. 40'.</title>
        <authorList>
            <person name="Ali M."/>
            <person name="Haroon M.F."/>
            <person name="Narita Y."/>
            <person name="Zhang L."/>
            <person name="Rangel Shaw D."/>
            <person name="Okabe S."/>
            <person name="Saikaly P.E."/>
        </authorList>
    </citation>
    <scope>NUCLEOTIDE SEQUENCE [LARGE SCALE GENOMIC DNA]</scope>
    <source>
        <strain evidence="2 3">40</strain>
    </source>
</reference>
<feature type="domain" description="DUF7718" evidence="1">
    <location>
        <begin position="4"/>
        <end position="105"/>
    </location>
</feature>
<sequence>MSNKKTEYVIRIGHLDRYRHLHISEKGKIIYFRIQYETKVGNTWYPVVRYDTAHGYAHRDILNIRGVIKKTPLFNQNYNDALTFAENDLKSNWQYYKKRFLEEENG</sequence>
<dbReference type="Proteomes" id="UP000242219">
    <property type="component" value="Unassembled WGS sequence"/>
</dbReference>
<dbReference type="AlphaFoldDB" id="A0A1V6M1G8"/>
<evidence type="ECO:0000259" key="1">
    <source>
        <dbReference type="Pfam" id="PF24839"/>
    </source>
</evidence>
<evidence type="ECO:0000313" key="3">
    <source>
        <dbReference type="Proteomes" id="UP000242219"/>
    </source>
</evidence>
<organism evidence="2 3">
    <name type="scientific">Candidatus Brocadia sapporoensis</name>
    <dbReference type="NCBI Taxonomy" id="392547"/>
    <lineage>
        <taxon>Bacteria</taxon>
        <taxon>Pseudomonadati</taxon>
        <taxon>Planctomycetota</taxon>
        <taxon>Candidatus Brocadiia</taxon>
        <taxon>Candidatus Brocadiales</taxon>
        <taxon>Candidatus Brocadiaceae</taxon>
        <taxon>Candidatus Brocadia</taxon>
    </lineage>
</organism>
<dbReference type="RefSeq" id="WP_070066621.1">
    <property type="nucleotide sequence ID" value="NZ_MJUW02000051.1"/>
</dbReference>
<dbReference type="Pfam" id="PF24839">
    <property type="entry name" value="DUF7718"/>
    <property type="match status" value="1"/>
</dbReference>
<protein>
    <recommendedName>
        <fullName evidence="1">DUF7718 domain-containing protein</fullName>
    </recommendedName>
</protein>
<evidence type="ECO:0000313" key="2">
    <source>
        <dbReference type="EMBL" id="OQD46205.1"/>
    </source>
</evidence>
<keyword evidence="3" id="KW-1185">Reference proteome</keyword>
<name>A0A1V6M1G8_9BACT</name>
<dbReference type="EMBL" id="MJUW02000051">
    <property type="protein sequence ID" value="OQD46205.1"/>
    <property type="molecule type" value="Genomic_DNA"/>
</dbReference>